<dbReference type="EMBL" id="LXQA010148506">
    <property type="protein sequence ID" value="MCI25656.1"/>
    <property type="molecule type" value="Genomic_DNA"/>
</dbReference>
<feature type="compositionally biased region" description="Basic and acidic residues" evidence="1">
    <location>
        <begin position="9"/>
        <end position="29"/>
    </location>
</feature>
<accession>A0A392QQ45</accession>
<sequence length="161" mass="18179">MASASNNRVDGDHDHAAAIETSPHREHDIVLSSVQSNDKQAPESDPRDGQEGSPFTEDEDVSVLTERRSGKQPQFMQEIPVRKARATELVTKDDIAEVLAALRHTNDLLQQQGLRTDALEKNQRPRNSNSPPRRHNRPATPPPRRQDTHNRRPALERLQQP</sequence>
<dbReference type="AlphaFoldDB" id="A0A392QQ45"/>
<feature type="compositionally biased region" description="Basic and acidic residues" evidence="1">
    <location>
        <begin position="40"/>
        <end position="50"/>
    </location>
</feature>
<feature type="region of interest" description="Disordered" evidence="1">
    <location>
        <begin position="107"/>
        <end position="161"/>
    </location>
</feature>
<proteinExistence type="predicted"/>
<dbReference type="Proteomes" id="UP000265520">
    <property type="component" value="Unassembled WGS sequence"/>
</dbReference>
<comment type="caution">
    <text evidence="2">The sequence shown here is derived from an EMBL/GenBank/DDBJ whole genome shotgun (WGS) entry which is preliminary data.</text>
</comment>
<reference evidence="2 3" key="1">
    <citation type="journal article" date="2018" name="Front. Plant Sci.">
        <title>Red Clover (Trifolium pratense) and Zigzag Clover (T. medium) - A Picture of Genomic Similarities and Differences.</title>
        <authorList>
            <person name="Dluhosova J."/>
            <person name="Istvanek J."/>
            <person name="Nedelnik J."/>
            <person name="Repkova J."/>
        </authorList>
    </citation>
    <scope>NUCLEOTIDE SEQUENCE [LARGE SCALE GENOMIC DNA]</scope>
    <source>
        <strain evidence="3">cv. 10/8</strain>
        <tissue evidence="2">Leaf</tissue>
    </source>
</reference>
<organism evidence="2 3">
    <name type="scientific">Trifolium medium</name>
    <dbReference type="NCBI Taxonomy" id="97028"/>
    <lineage>
        <taxon>Eukaryota</taxon>
        <taxon>Viridiplantae</taxon>
        <taxon>Streptophyta</taxon>
        <taxon>Embryophyta</taxon>
        <taxon>Tracheophyta</taxon>
        <taxon>Spermatophyta</taxon>
        <taxon>Magnoliopsida</taxon>
        <taxon>eudicotyledons</taxon>
        <taxon>Gunneridae</taxon>
        <taxon>Pentapetalae</taxon>
        <taxon>rosids</taxon>
        <taxon>fabids</taxon>
        <taxon>Fabales</taxon>
        <taxon>Fabaceae</taxon>
        <taxon>Papilionoideae</taxon>
        <taxon>50 kb inversion clade</taxon>
        <taxon>NPAAA clade</taxon>
        <taxon>Hologalegina</taxon>
        <taxon>IRL clade</taxon>
        <taxon>Trifolieae</taxon>
        <taxon>Trifolium</taxon>
    </lineage>
</organism>
<name>A0A392QQ45_9FABA</name>
<feature type="compositionally biased region" description="Basic and acidic residues" evidence="1">
    <location>
        <begin position="144"/>
        <end position="155"/>
    </location>
</feature>
<evidence type="ECO:0000313" key="2">
    <source>
        <dbReference type="EMBL" id="MCI25656.1"/>
    </source>
</evidence>
<feature type="non-terminal residue" evidence="2">
    <location>
        <position position="161"/>
    </location>
</feature>
<protein>
    <submittedName>
        <fullName evidence="2">Uncharacterized protein</fullName>
    </submittedName>
</protein>
<evidence type="ECO:0000313" key="3">
    <source>
        <dbReference type="Proteomes" id="UP000265520"/>
    </source>
</evidence>
<evidence type="ECO:0000256" key="1">
    <source>
        <dbReference type="SAM" id="MobiDB-lite"/>
    </source>
</evidence>
<keyword evidence="3" id="KW-1185">Reference proteome</keyword>
<feature type="region of interest" description="Disordered" evidence="1">
    <location>
        <begin position="1"/>
        <end position="79"/>
    </location>
</feature>